<dbReference type="InterPro" id="IPR018060">
    <property type="entry name" value="HTH_AraC"/>
</dbReference>
<dbReference type="Proteomes" id="UP001413721">
    <property type="component" value="Unassembled WGS sequence"/>
</dbReference>
<proteinExistence type="predicted"/>
<reference evidence="5 6" key="1">
    <citation type="submission" date="2024-03" db="EMBL/GenBank/DDBJ databases">
        <title>High-quality draft genome sequencing of Tistrella sp. BH-R2-4.</title>
        <authorList>
            <person name="Dong C."/>
        </authorList>
    </citation>
    <scope>NUCLEOTIDE SEQUENCE [LARGE SCALE GENOMIC DNA]</scope>
    <source>
        <strain evidence="5 6">BH-R2-4</strain>
    </source>
</reference>
<feature type="domain" description="HTH araC/xylS-type" evidence="4">
    <location>
        <begin position="215"/>
        <end position="316"/>
    </location>
</feature>
<comment type="caution">
    <text evidence="5">The sequence shown here is derived from an EMBL/GenBank/DDBJ whole genome shotgun (WGS) entry which is preliminary data.</text>
</comment>
<evidence type="ECO:0000256" key="2">
    <source>
        <dbReference type="ARBA" id="ARBA00023125"/>
    </source>
</evidence>
<gene>
    <name evidence="5" type="ORF">WG926_10510</name>
</gene>
<accession>A0ABU9YIU8</accession>
<dbReference type="PANTHER" id="PTHR46796:SF6">
    <property type="entry name" value="ARAC SUBFAMILY"/>
    <property type="match status" value="1"/>
</dbReference>
<dbReference type="Pfam" id="PF12833">
    <property type="entry name" value="HTH_18"/>
    <property type="match status" value="1"/>
</dbReference>
<dbReference type="PROSITE" id="PS01124">
    <property type="entry name" value="HTH_ARAC_FAMILY_2"/>
    <property type="match status" value="1"/>
</dbReference>
<dbReference type="Gene3D" id="1.10.10.60">
    <property type="entry name" value="Homeodomain-like"/>
    <property type="match status" value="1"/>
</dbReference>
<dbReference type="Pfam" id="PF14525">
    <property type="entry name" value="AraC_binding_2"/>
    <property type="match status" value="1"/>
</dbReference>
<evidence type="ECO:0000259" key="4">
    <source>
        <dbReference type="PROSITE" id="PS01124"/>
    </source>
</evidence>
<protein>
    <submittedName>
        <fullName evidence="5">Helix-turn-helix domain-containing protein</fullName>
    </submittedName>
</protein>
<evidence type="ECO:0000313" key="6">
    <source>
        <dbReference type="Proteomes" id="UP001413721"/>
    </source>
</evidence>
<dbReference type="InterPro" id="IPR050204">
    <property type="entry name" value="AraC_XylS_family_regulators"/>
</dbReference>
<dbReference type="RefSeq" id="WP_345934391.1">
    <property type="nucleotide sequence ID" value="NZ_JBBKTV010000007.1"/>
</dbReference>
<dbReference type="EMBL" id="JBBKTW010000003">
    <property type="protein sequence ID" value="MEN2988734.1"/>
    <property type="molecule type" value="Genomic_DNA"/>
</dbReference>
<dbReference type="SMART" id="SM00342">
    <property type="entry name" value="HTH_ARAC"/>
    <property type="match status" value="1"/>
</dbReference>
<keyword evidence="6" id="KW-1185">Reference proteome</keyword>
<organism evidence="5 6">
    <name type="scientific">Tistrella arctica</name>
    <dbReference type="NCBI Taxonomy" id="3133430"/>
    <lineage>
        <taxon>Bacteria</taxon>
        <taxon>Pseudomonadati</taxon>
        <taxon>Pseudomonadota</taxon>
        <taxon>Alphaproteobacteria</taxon>
        <taxon>Geminicoccales</taxon>
        <taxon>Geminicoccaceae</taxon>
        <taxon>Tistrella</taxon>
    </lineage>
</organism>
<evidence type="ECO:0000313" key="5">
    <source>
        <dbReference type="EMBL" id="MEN2988734.1"/>
    </source>
</evidence>
<evidence type="ECO:0000256" key="1">
    <source>
        <dbReference type="ARBA" id="ARBA00023015"/>
    </source>
</evidence>
<sequence length="319" mass="35311">MAMTAETVWRSAIHDDKEQQEAWRERLCRVYDAWTLTGPAQPAFDVEILQRSIDSFQVIECRCDPCGGIRRRQGSSHDQPDQMAVQLVLGGREHFTIDGRAMVLGPGDVLIWNTTRPMRFEVVERLHKISVLMPLARLRQWLPGSWHAIDSRMPAGSAAAAVIADFIGMMAPAVLAGRMGRGDALTEAMLGVLVGALDADHAACPPGGLREAQILRVKAHIERHLDDPALSPARIAAATGMSLRHLHGLFQPEGATLSQYVIAERLRRCRRDLASPVMARRTITDIAFSWGFQNAAHFSRRFKAAYGTSPTDFRHSPHG</sequence>
<dbReference type="SUPFAM" id="SSF51182">
    <property type="entry name" value="RmlC-like cupins"/>
    <property type="match status" value="1"/>
</dbReference>
<dbReference type="InterPro" id="IPR020449">
    <property type="entry name" value="Tscrpt_reg_AraC-type_HTH"/>
</dbReference>
<dbReference type="PRINTS" id="PR00032">
    <property type="entry name" value="HTHARAC"/>
</dbReference>
<keyword evidence="2" id="KW-0238">DNA-binding</keyword>
<keyword evidence="1" id="KW-0805">Transcription regulation</keyword>
<dbReference type="InterPro" id="IPR011051">
    <property type="entry name" value="RmlC_Cupin_sf"/>
</dbReference>
<dbReference type="InterPro" id="IPR035418">
    <property type="entry name" value="AraC-bd_2"/>
</dbReference>
<evidence type="ECO:0000256" key="3">
    <source>
        <dbReference type="ARBA" id="ARBA00023163"/>
    </source>
</evidence>
<dbReference type="SUPFAM" id="SSF46689">
    <property type="entry name" value="Homeodomain-like"/>
    <property type="match status" value="1"/>
</dbReference>
<name>A0ABU9YIU8_9PROT</name>
<dbReference type="PANTHER" id="PTHR46796">
    <property type="entry name" value="HTH-TYPE TRANSCRIPTIONAL ACTIVATOR RHAS-RELATED"/>
    <property type="match status" value="1"/>
</dbReference>
<dbReference type="InterPro" id="IPR009057">
    <property type="entry name" value="Homeodomain-like_sf"/>
</dbReference>
<keyword evidence="3" id="KW-0804">Transcription</keyword>